<name>A0A2N1KVY1_9GLOM</name>
<proteinExistence type="predicted"/>
<evidence type="ECO:0000313" key="1">
    <source>
        <dbReference type="EMBL" id="PKK41293.1"/>
    </source>
</evidence>
<sequence length="125" mass="14377">MSIINLGLQGVALKRSDMSSDSEKVFKNLGTIEEIRNAVLYNQTLSKEMKIAIKDTQEILQNRTTQLKLHNQKFKCIDPATHEEINNLFDILKKVDPTITQNNTSKNKLRTCVDLQEFIKSHYLV</sequence>
<reference evidence="1 2" key="2">
    <citation type="submission" date="2017-10" db="EMBL/GenBank/DDBJ databases">
        <title>Extensive intraspecific genome diversity in a model arbuscular mycorrhizal fungus.</title>
        <authorList>
            <person name="Chen E.C.H."/>
            <person name="Morin E."/>
            <person name="Baudet D."/>
            <person name="Noel J."/>
            <person name="Ndikumana S."/>
            <person name="Charron P."/>
            <person name="St-Onge C."/>
            <person name="Giorgi J."/>
            <person name="Grigoriev I.V."/>
            <person name="Roux C."/>
            <person name="Martin F.M."/>
            <person name="Corradi N."/>
        </authorList>
    </citation>
    <scope>NUCLEOTIDE SEQUENCE [LARGE SCALE GENOMIC DNA]</scope>
    <source>
        <strain evidence="1 2">C2</strain>
    </source>
</reference>
<dbReference type="VEuPathDB" id="FungiDB:FUN_010979"/>
<dbReference type="EMBL" id="LLXL01009929">
    <property type="protein sequence ID" value="PKK41293.1"/>
    <property type="molecule type" value="Genomic_DNA"/>
</dbReference>
<dbReference type="AlphaFoldDB" id="A0A2N1KVY1"/>
<comment type="caution">
    <text evidence="1">The sequence shown here is derived from an EMBL/GenBank/DDBJ whole genome shotgun (WGS) entry which is preliminary data.</text>
</comment>
<dbReference type="Proteomes" id="UP000233469">
    <property type="component" value="Unassembled WGS sequence"/>
</dbReference>
<accession>A0A2N1KVY1</accession>
<evidence type="ECO:0000313" key="2">
    <source>
        <dbReference type="Proteomes" id="UP000233469"/>
    </source>
</evidence>
<protein>
    <submittedName>
        <fullName evidence="1">Uncharacterized protein</fullName>
    </submittedName>
</protein>
<gene>
    <name evidence="1" type="ORF">RhiirC2_806059</name>
</gene>
<organism evidence="1 2">
    <name type="scientific">Rhizophagus irregularis</name>
    <dbReference type="NCBI Taxonomy" id="588596"/>
    <lineage>
        <taxon>Eukaryota</taxon>
        <taxon>Fungi</taxon>
        <taxon>Fungi incertae sedis</taxon>
        <taxon>Mucoromycota</taxon>
        <taxon>Glomeromycotina</taxon>
        <taxon>Glomeromycetes</taxon>
        <taxon>Glomerales</taxon>
        <taxon>Glomeraceae</taxon>
        <taxon>Rhizophagus</taxon>
    </lineage>
</organism>
<reference evidence="1 2" key="1">
    <citation type="submission" date="2016-04" db="EMBL/GenBank/DDBJ databases">
        <title>Genome analyses suggest a sexual origin of heterokaryosis in a supposedly ancient asexual fungus.</title>
        <authorList>
            <person name="Ropars J."/>
            <person name="Sedzielewska K."/>
            <person name="Noel J."/>
            <person name="Charron P."/>
            <person name="Farinelli L."/>
            <person name="Marton T."/>
            <person name="Kruger M."/>
            <person name="Pelin A."/>
            <person name="Brachmann A."/>
            <person name="Corradi N."/>
        </authorList>
    </citation>
    <scope>NUCLEOTIDE SEQUENCE [LARGE SCALE GENOMIC DNA]</scope>
    <source>
        <strain evidence="1 2">C2</strain>
    </source>
</reference>